<dbReference type="HOGENOM" id="CLU_2217929_0_0_0"/>
<proteinExistence type="predicted"/>
<evidence type="ECO:0000313" key="1">
    <source>
        <dbReference type="EMBL" id="EAQ79710.1"/>
    </source>
</evidence>
<comment type="caution">
    <text evidence="1">The sequence shown here is derived from an EMBL/GenBank/DDBJ whole genome shotgun (WGS) entry which is preliminary data.</text>
</comment>
<gene>
    <name evidence="1" type="ORF">DSM3645_24415</name>
</gene>
<organism evidence="1 2">
    <name type="scientific">Blastopirellula marina DSM 3645</name>
    <dbReference type="NCBI Taxonomy" id="314230"/>
    <lineage>
        <taxon>Bacteria</taxon>
        <taxon>Pseudomonadati</taxon>
        <taxon>Planctomycetota</taxon>
        <taxon>Planctomycetia</taxon>
        <taxon>Pirellulales</taxon>
        <taxon>Pirellulaceae</taxon>
        <taxon>Blastopirellula</taxon>
    </lineage>
</organism>
<dbReference type="Proteomes" id="UP000004358">
    <property type="component" value="Unassembled WGS sequence"/>
</dbReference>
<dbReference type="EMBL" id="AANZ01000013">
    <property type="protein sequence ID" value="EAQ79710.1"/>
    <property type="molecule type" value="Genomic_DNA"/>
</dbReference>
<accession>A3ZUX4</accession>
<sequence>MIANQAPPSDCLTPRGQTRRKNWTEKAGLSWQVVALHNGNAVCIVRNIRRETAEAIATVLNGDDSAPIVFACQMGPSNIDPDAIRVLALSGGVRLTRQESNLLRIG</sequence>
<dbReference type="AlphaFoldDB" id="A3ZUX4"/>
<reference evidence="1 2" key="1">
    <citation type="submission" date="2006-02" db="EMBL/GenBank/DDBJ databases">
        <authorList>
            <person name="Amann R."/>
            <person name="Ferriera S."/>
            <person name="Johnson J."/>
            <person name="Kravitz S."/>
            <person name="Halpern A."/>
            <person name="Remington K."/>
            <person name="Beeson K."/>
            <person name="Tran B."/>
            <person name="Rogers Y.-H."/>
            <person name="Friedman R."/>
            <person name="Venter J.C."/>
        </authorList>
    </citation>
    <scope>NUCLEOTIDE SEQUENCE [LARGE SCALE GENOMIC DNA]</scope>
    <source>
        <strain evidence="1 2">DSM 3645</strain>
    </source>
</reference>
<dbReference type="STRING" id="314230.DSM3645_24415"/>
<evidence type="ECO:0000313" key="2">
    <source>
        <dbReference type="Proteomes" id="UP000004358"/>
    </source>
</evidence>
<protein>
    <submittedName>
        <fullName evidence="1">Uncharacterized protein</fullName>
    </submittedName>
</protein>
<name>A3ZUX4_9BACT</name>